<dbReference type="CDD" id="cd06170">
    <property type="entry name" value="LuxR_C_like"/>
    <property type="match status" value="1"/>
</dbReference>
<protein>
    <submittedName>
        <fullName evidence="9">Response regulator transcription factor</fullName>
    </submittedName>
</protein>
<evidence type="ECO:0000256" key="5">
    <source>
        <dbReference type="PROSITE-ProRule" id="PRU00169"/>
    </source>
</evidence>
<dbReference type="PROSITE" id="PS00622">
    <property type="entry name" value="HTH_LUXR_1"/>
    <property type="match status" value="1"/>
</dbReference>
<dbReference type="Pfam" id="PF00196">
    <property type="entry name" value="GerE"/>
    <property type="match status" value="1"/>
</dbReference>
<dbReference type="InterPro" id="IPR000792">
    <property type="entry name" value="Tscrpt_reg_LuxR_C"/>
</dbReference>
<dbReference type="PROSITE" id="PS50110">
    <property type="entry name" value="RESPONSE_REGULATORY"/>
    <property type="match status" value="1"/>
</dbReference>
<dbReference type="PANTHER" id="PTHR43214:SF41">
    <property type="entry name" value="NITRATE_NITRITE RESPONSE REGULATOR PROTEIN NARP"/>
    <property type="match status" value="1"/>
</dbReference>
<feature type="domain" description="Response regulatory" evidence="7">
    <location>
        <begin position="4"/>
        <end position="119"/>
    </location>
</feature>
<dbReference type="Gene3D" id="3.40.50.2300">
    <property type="match status" value="1"/>
</dbReference>
<sequence length="208" mass="23578">MAFKILIVDDHLVVRIGVGMVIKDQIEDVKISNAESFSETITLLKQETFDLLILEINISGGKSREILAEIKVIQPNIKILIFSTYDQRSAYKYILLGAHGYLNKLSCEKIIVTAVKTILEGGSYISAEIVEKIIQAALHKIEMNPLDVLSKREYEIAELLVIGNGNLEIANKLNIQMSTVSTYKNRMYEKLKIRTLVELIDVFKMNIY</sequence>
<evidence type="ECO:0000256" key="3">
    <source>
        <dbReference type="ARBA" id="ARBA00023125"/>
    </source>
</evidence>
<keyword evidence="11" id="KW-1185">Reference proteome</keyword>
<evidence type="ECO:0000256" key="2">
    <source>
        <dbReference type="ARBA" id="ARBA00023015"/>
    </source>
</evidence>
<reference evidence="9 11" key="1">
    <citation type="submission" date="2023-11" db="EMBL/GenBank/DDBJ databases">
        <title>Unpublished Manusciprt.</title>
        <authorList>
            <person name="Saticioglu I.B."/>
            <person name="Ay H."/>
            <person name="Ajmi N."/>
            <person name="Altun S."/>
            <person name="Duman M."/>
        </authorList>
    </citation>
    <scope>NUCLEOTIDE SEQUENCE</scope>
    <source>
        <strain evidence="8 11">Fl-33</strain>
        <strain evidence="9">Fl-77</strain>
    </source>
</reference>
<dbReference type="InterPro" id="IPR011006">
    <property type="entry name" value="CheY-like_superfamily"/>
</dbReference>
<gene>
    <name evidence="8" type="ORF">SGQ18_10645</name>
    <name evidence="9" type="ORF">SGQ44_10555</name>
</gene>
<dbReference type="SMART" id="SM00421">
    <property type="entry name" value="HTH_LUXR"/>
    <property type="match status" value="1"/>
</dbReference>
<dbReference type="SMART" id="SM00448">
    <property type="entry name" value="REC"/>
    <property type="match status" value="1"/>
</dbReference>
<dbReference type="GO" id="GO:0003677">
    <property type="term" value="F:DNA binding"/>
    <property type="evidence" value="ECO:0007669"/>
    <property type="project" value="UniProtKB-KW"/>
</dbReference>
<dbReference type="InterPro" id="IPR058245">
    <property type="entry name" value="NreC/VraR/RcsB-like_REC"/>
</dbReference>
<dbReference type="PRINTS" id="PR00038">
    <property type="entry name" value="HTHLUXR"/>
</dbReference>
<evidence type="ECO:0000313" key="9">
    <source>
        <dbReference type="EMBL" id="MDX6186201.1"/>
    </source>
</evidence>
<accession>A0AAJ2S9C0</accession>
<keyword evidence="4" id="KW-0804">Transcription</keyword>
<comment type="caution">
    <text evidence="9">The sequence shown here is derived from an EMBL/GenBank/DDBJ whole genome shotgun (WGS) entry which is preliminary data.</text>
</comment>
<keyword evidence="1" id="KW-0597">Phosphoprotein</keyword>
<keyword evidence="3" id="KW-0238">DNA-binding</keyword>
<organism evidence="9 10">
    <name type="scientific">Flavobacterium flavipigmentatum</name>
    <dbReference type="NCBI Taxonomy" id="2893884"/>
    <lineage>
        <taxon>Bacteria</taxon>
        <taxon>Pseudomonadati</taxon>
        <taxon>Bacteroidota</taxon>
        <taxon>Flavobacteriia</taxon>
        <taxon>Flavobacteriales</taxon>
        <taxon>Flavobacteriaceae</taxon>
        <taxon>Flavobacterium</taxon>
    </lineage>
</organism>
<dbReference type="RefSeq" id="WP_229974459.1">
    <property type="nucleotide sequence ID" value="NZ_CP087133.1"/>
</dbReference>
<evidence type="ECO:0000313" key="11">
    <source>
        <dbReference type="Proteomes" id="UP001278738"/>
    </source>
</evidence>
<dbReference type="PANTHER" id="PTHR43214">
    <property type="entry name" value="TWO-COMPONENT RESPONSE REGULATOR"/>
    <property type="match status" value="1"/>
</dbReference>
<comment type="caution">
    <text evidence="5">Lacks conserved residue(s) required for the propagation of feature annotation.</text>
</comment>
<dbReference type="InterPro" id="IPR016032">
    <property type="entry name" value="Sig_transdc_resp-reg_C-effctor"/>
</dbReference>
<dbReference type="Pfam" id="PF00072">
    <property type="entry name" value="Response_reg"/>
    <property type="match status" value="1"/>
</dbReference>
<evidence type="ECO:0000313" key="8">
    <source>
        <dbReference type="EMBL" id="MDX6182619.1"/>
    </source>
</evidence>
<dbReference type="CDD" id="cd17535">
    <property type="entry name" value="REC_NarL-like"/>
    <property type="match status" value="1"/>
</dbReference>
<evidence type="ECO:0000259" key="7">
    <source>
        <dbReference type="PROSITE" id="PS50110"/>
    </source>
</evidence>
<dbReference type="EMBL" id="JAWXVH010000004">
    <property type="protein sequence ID" value="MDX6186201.1"/>
    <property type="molecule type" value="Genomic_DNA"/>
</dbReference>
<dbReference type="Proteomes" id="UP001278738">
    <property type="component" value="Unassembled WGS sequence"/>
</dbReference>
<dbReference type="Proteomes" id="UP001270053">
    <property type="component" value="Unassembled WGS sequence"/>
</dbReference>
<dbReference type="PROSITE" id="PS50043">
    <property type="entry name" value="HTH_LUXR_2"/>
    <property type="match status" value="1"/>
</dbReference>
<dbReference type="EMBL" id="JAWXVG010000004">
    <property type="protein sequence ID" value="MDX6182619.1"/>
    <property type="molecule type" value="Genomic_DNA"/>
</dbReference>
<evidence type="ECO:0000313" key="10">
    <source>
        <dbReference type="Proteomes" id="UP001270053"/>
    </source>
</evidence>
<dbReference type="SUPFAM" id="SSF52172">
    <property type="entry name" value="CheY-like"/>
    <property type="match status" value="1"/>
</dbReference>
<proteinExistence type="predicted"/>
<dbReference type="GO" id="GO:0000160">
    <property type="term" value="P:phosphorelay signal transduction system"/>
    <property type="evidence" value="ECO:0007669"/>
    <property type="project" value="InterPro"/>
</dbReference>
<dbReference type="GO" id="GO:0006355">
    <property type="term" value="P:regulation of DNA-templated transcription"/>
    <property type="evidence" value="ECO:0007669"/>
    <property type="project" value="InterPro"/>
</dbReference>
<name>A0AAJ2S9C0_9FLAO</name>
<evidence type="ECO:0000256" key="1">
    <source>
        <dbReference type="ARBA" id="ARBA00022553"/>
    </source>
</evidence>
<evidence type="ECO:0000256" key="4">
    <source>
        <dbReference type="ARBA" id="ARBA00023163"/>
    </source>
</evidence>
<dbReference type="SUPFAM" id="SSF46894">
    <property type="entry name" value="C-terminal effector domain of the bipartite response regulators"/>
    <property type="match status" value="1"/>
</dbReference>
<evidence type="ECO:0000259" key="6">
    <source>
        <dbReference type="PROSITE" id="PS50043"/>
    </source>
</evidence>
<feature type="domain" description="HTH luxR-type" evidence="6">
    <location>
        <begin position="142"/>
        <end position="207"/>
    </location>
</feature>
<dbReference type="InterPro" id="IPR001789">
    <property type="entry name" value="Sig_transdc_resp-reg_receiver"/>
</dbReference>
<dbReference type="InterPro" id="IPR039420">
    <property type="entry name" value="WalR-like"/>
</dbReference>
<keyword evidence="2" id="KW-0805">Transcription regulation</keyword>
<dbReference type="AlphaFoldDB" id="A0AAJ2S9C0"/>